<dbReference type="Gene3D" id="3.90.1150.10">
    <property type="entry name" value="Aspartate Aminotransferase, domain 1"/>
    <property type="match status" value="1"/>
</dbReference>
<dbReference type="PANTHER" id="PTHR13693:SF77">
    <property type="entry name" value="8-AMINO-7-OXONONANOATE SYNTHASE"/>
    <property type="match status" value="1"/>
</dbReference>
<evidence type="ECO:0000313" key="6">
    <source>
        <dbReference type="EMBL" id="KAJ7624827.1"/>
    </source>
</evidence>
<dbReference type="InterPro" id="IPR004839">
    <property type="entry name" value="Aminotransferase_I/II_large"/>
</dbReference>
<sequence length="431" mass="46753">MSSLTRKLESVLQSRGPHGLMRIPPPSYSGSDGTNATLDFSLNDYLSLSESTELRGLFLDRIQTAPSLFGSGSSRVIVNPKPLADLEQRLARFFDAPDVLIFGSGHDANVAFFRHVPQPGDIVLYDQYIHASIHDGMRSGRAQLVSFEHNDSVDLRQKLKGIVEGDAGVGEGTTSVFLAVESIYSMDGSIAPLKLFVDALDEELPKGNGHFIVDEAHATGVYGPQGRGIVAAYGLESRCLARLHTFGKSLASTGAVLLTTPLIREYLASHARVFIFTTAPSHSTVISIDCAFDMLESSVGTEGATHLLDLCAYLTQLLLLKLADVPPHILSLLPHFHRPLSPDVHTLPETTLPTPIIPLITPRAAELSAFLATRGIRTPYVIFPVVPRDKARVRVCVNANKTREDIEMLADAVGDWAREMVKGDSNIGTKL</sequence>
<dbReference type="GO" id="GO:0030170">
    <property type="term" value="F:pyridoxal phosphate binding"/>
    <property type="evidence" value="ECO:0007669"/>
    <property type="project" value="InterPro"/>
</dbReference>
<keyword evidence="7" id="KW-1185">Reference proteome</keyword>
<proteinExistence type="inferred from homology"/>
<evidence type="ECO:0000256" key="2">
    <source>
        <dbReference type="ARBA" id="ARBA00010008"/>
    </source>
</evidence>
<evidence type="ECO:0000313" key="7">
    <source>
        <dbReference type="Proteomes" id="UP001221142"/>
    </source>
</evidence>
<dbReference type="SUPFAM" id="SSF53383">
    <property type="entry name" value="PLP-dependent transferases"/>
    <property type="match status" value="1"/>
</dbReference>
<dbReference type="PANTHER" id="PTHR13693">
    <property type="entry name" value="CLASS II AMINOTRANSFERASE/8-AMINO-7-OXONONANOATE SYNTHASE"/>
    <property type="match status" value="1"/>
</dbReference>
<organism evidence="6 7">
    <name type="scientific">Roridomyces roridus</name>
    <dbReference type="NCBI Taxonomy" id="1738132"/>
    <lineage>
        <taxon>Eukaryota</taxon>
        <taxon>Fungi</taxon>
        <taxon>Dikarya</taxon>
        <taxon>Basidiomycota</taxon>
        <taxon>Agaricomycotina</taxon>
        <taxon>Agaricomycetes</taxon>
        <taxon>Agaricomycetidae</taxon>
        <taxon>Agaricales</taxon>
        <taxon>Marasmiineae</taxon>
        <taxon>Mycenaceae</taxon>
        <taxon>Roridomyces</taxon>
    </lineage>
</organism>
<feature type="domain" description="Aminotransferase class I/classII large" evidence="5">
    <location>
        <begin position="39"/>
        <end position="413"/>
    </location>
</feature>
<comment type="cofactor">
    <cofactor evidence="1">
        <name>pyridoxal 5'-phosphate</name>
        <dbReference type="ChEBI" id="CHEBI:597326"/>
    </cofactor>
</comment>
<dbReference type="GO" id="GO:0016740">
    <property type="term" value="F:transferase activity"/>
    <property type="evidence" value="ECO:0007669"/>
    <property type="project" value="UniProtKB-KW"/>
</dbReference>
<evidence type="ECO:0000259" key="5">
    <source>
        <dbReference type="Pfam" id="PF00155"/>
    </source>
</evidence>
<name>A0AAD7BMJ3_9AGAR</name>
<keyword evidence="4" id="KW-0663">Pyridoxal phosphate</keyword>
<dbReference type="Gene3D" id="3.40.640.10">
    <property type="entry name" value="Type I PLP-dependent aspartate aminotransferase-like (Major domain)"/>
    <property type="match status" value="1"/>
</dbReference>
<evidence type="ECO:0000256" key="3">
    <source>
        <dbReference type="ARBA" id="ARBA00022679"/>
    </source>
</evidence>
<gene>
    <name evidence="6" type="ORF">FB45DRAFT_924287</name>
</gene>
<keyword evidence="3 6" id="KW-0808">Transferase</keyword>
<protein>
    <submittedName>
        <fullName evidence="6">Pyridoxal phosphate-dependent transferase</fullName>
    </submittedName>
</protein>
<accession>A0AAD7BMJ3</accession>
<reference evidence="6" key="1">
    <citation type="submission" date="2023-03" db="EMBL/GenBank/DDBJ databases">
        <title>Massive genome expansion in bonnet fungi (Mycena s.s.) driven by repeated elements and novel gene families across ecological guilds.</title>
        <authorList>
            <consortium name="Lawrence Berkeley National Laboratory"/>
            <person name="Harder C.B."/>
            <person name="Miyauchi S."/>
            <person name="Viragh M."/>
            <person name="Kuo A."/>
            <person name="Thoen E."/>
            <person name="Andreopoulos B."/>
            <person name="Lu D."/>
            <person name="Skrede I."/>
            <person name="Drula E."/>
            <person name="Henrissat B."/>
            <person name="Morin E."/>
            <person name="Kohler A."/>
            <person name="Barry K."/>
            <person name="LaButti K."/>
            <person name="Morin E."/>
            <person name="Salamov A."/>
            <person name="Lipzen A."/>
            <person name="Mereny Z."/>
            <person name="Hegedus B."/>
            <person name="Baldrian P."/>
            <person name="Stursova M."/>
            <person name="Weitz H."/>
            <person name="Taylor A."/>
            <person name="Grigoriev I.V."/>
            <person name="Nagy L.G."/>
            <person name="Martin F."/>
            <person name="Kauserud H."/>
        </authorList>
    </citation>
    <scope>NUCLEOTIDE SEQUENCE</scope>
    <source>
        <strain evidence="6">9284</strain>
    </source>
</reference>
<dbReference type="Proteomes" id="UP001221142">
    <property type="component" value="Unassembled WGS sequence"/>
</dbReference>
<evidence type="ECO:0000256" key="1">
    <source>
        <dbReference type="ARBA" id="ARBA00001933"/>
    </source>
</evidence>
<evidence type="ECO:0000256" key="4">
    <source>
        <dbReference type="ARBA" id="ARBA00022898"/>
    </source>
</evidence>
<dbReference type="InterPro" id="IPR050087">
    <property type="entry name" value="AON_synthase_class-II"/>
</dbReference>
<comment type="similarity">
    <text evidence="2">Belongs to the class-II pyridoxal-phosphate-dependent aminotransferase family. BioF subfamily.</text>
</comment>
<dbReference type="AlphaFoldDB" id="A0AAD7BMJ3"/>
<dbReference type="InterPro" id="IPR015421">
    <property type="entry name" value="PyrdxlP-dep_Trfase_major"/>
</dbReference>
<dbReference type="EMBL" id="JARKIF010000013">
    <property type="protein sequence ID" value="KAJ7624827.1"/>
    <property type="molecule type" value="Genomic_DNA"/>
</dbReference>
<dbReference type="Pfam" id="PF00155">
    <property type="entry name" value="Aminotran_1_2"/>
    <property type="match status" value="1"/>
</dbReference>
<comment type="caution">
    <text evidence="6">The sequence shown here is derived from an EMBL/GenBank/DDBJ whole genome shotgun (WGS) entry which is preliminary data.</text>
</comment>
<dbReference type="GO" id="GO:0009102">
    <property type="term" value="P:biotin biosynthetic process"/>
    <property type="evidence" value="ECO:0007669"/>
    <property type="project" value="TreeGrafter"/>
</dbReference>
<dbReference type="InterPro" id="IPR015424">
    <property type="entry name" value="PyrdxlP-dep_Trfase"/>
</dbReference>
<dbReference type="InterPro" id="IPR015422">
    <property type="entry name" value="PyrdxlP-dep_Trfase_small"/>
</dbReference>